<dbReference type="GO" id="GO:0000176">
    <property type="term" value="C:nuclear exosome (RNase complex)"/>
    <property type="evidence" value="ECO:0007669"/>
    <property type="project" value="TreeGrafter"/>
</dbReference>
<feature type="domain" description="Exoribonuclease phosphorolytic" evidence="2">
    <location>
        <begin position="17"/>
        <end position="119"/>
    </location>
</feature>
<dbReference type="KEGG" id="tet:TTHERM_01298600"/>
<organism evidence="3 4">
    <name type="scientific">Tetrahymena thermophila (strain SB210)</name>
    <dbReference type="NCBI Taxonomy" id="312017"/>
    <lineage>
        <taxon>Eukaryota</taxon>
        <taxon>Sar</taxon>
        <taxon>Alveolata</taxon>
        <taxon>Ciliophora</taxon>
        <taxon>Intramacronucleata</taxon>
        <taxon>Oligohymenophorea</taxon>
        <taxon>Hymenostomatida</taxon>
        <taxon>Tetrahymenina</taxon>
        <taxon>Tetrahymenidae</taxon>
        <taxon>Tetrahymena</taxon>
    </lineage>
</organism>
<reference evidence="4" key="1">
    <citation type="journal article" date="2006" name="PLoS Biol.">
        <title>Macronuclear genome sequence of the ciliate Tetrahymena thermophila, a model eukaryote.</title>
        <authorList>
            <person name="Eisen J.A."/>
            <person name="Coyne R.S."/>
            <person name="Wu M."/>
            <person name="Wu D."/>
            <person name="Thiagarajan M."/>
            <person name="Wortman J.R."/>
            <person name="Badger J.H."/>
            <person name="Ren Q."/>
            <person name="Amedeo P."/>
            <person name="Jones K.M."/>
            <person name="Tallon L.J."/>
            <person name="Delcher A.L."/>
            <person name="Salzberg S.L."/>
            <person name="Silva J.C."/>
            <person name="Haas B.J."/>
            <person name="Majoros W.H."/>
            <person name="Farzad M."/>
            <person name="Carlton J.M."/>
            <person name="Smith R.K. Jr."/>
            <person name="Garg J."/>
            <person name="Pearlman R.E."/>
            <person name="Karrer K.M."/>
            <person name="Sun L."/>
            <person name="Manning G."/>
            <person name="Elde N.C."/>
            <person name="Turkewitz A.P."/>
            <person name="Asai D.J."/>
            <person name="Wilkes D.E."/>
            <person name="Wang Y."/>
            <person name="Cai H."/>
            <person name="Collins K."/>
            <person name="Stewart B.A."/>
            <person name="Lee S.R."/>
            <person name="Wilamowska K."/>
            <person name="Weinberg Z."/>
            <person name="Ruzzo W.L."/>
            <person name="Wloga D."/>
            <person name="Gaertig J."/>
            <person name="Frankel J."/>
            <person name="Tsao C.-C."/>
            <person name="Gorovsky M.A."/>
            <person name="Keeling P.J."/>
            <person name="Waller R.F."/>
            <person name="Patron N.J."/>
            <person name="Cherry J.M."/>
            <person name="Stover N.A."/>
            <person name="Krieger C.J."/>
            <person name="del Toro C."/>
            <person name="Ryder H.F."/>
            <person name="Williamson S.C."/>
            <person name="Barbeau R.A."/>
            <person name="Hamilton E.P."/>
            <person name="Orias E."/>
        </authorList>
    </citation>
    <scope>NUCLEOTIDE SEQUENCE [LARGE SCALE GENOMIC DNA]</scope>
    <source>
        <strain evidence="4">SB210</strain>
    </source>
</reference>
<sequence>MDLSLFSIEQINKSSNNSQIRLFIGKTCIISTVQGAQSTNSQKACEQGIVEVSIKMEFRGDQKKQRYMESILSESLESNIKLEEYPSKQIKIILQVICNEGNLFSALYNAAIVSLLHNGCKMRTTTFAYEFIPLSQNTVKLFPTKKEHSLDDDFDQACVVLDLNTQGIVTLVNQKGYKFNQIQDGIKLIISSIQNTKDLLKSYLYQQYTKNL</sequence>
<dbReference type="Pfam" id="PF01138">
    <property type="entry name" value="RNase_PH"/>
    <property type="match status" value="1"/>
</dbReference>
<name>Q22A06_TETTS</name>
<accession>Q22A06</accession>
<dbReference type="GO" id="GO:0071028">
    <property type="term" value="P:nuclear mRNA surveillance"/>
    <property type="evidence" value="ECO:0007669"/>
    <property type="project" value="TreeGrafter"/>
</dbReference>
<dbReference type="GO" id="GO:0071051">
    <property type="term" value="P:poly(A)-dependent snoRNA 3'-end processing"/>
    <property type="evidence" value="ECO:0007669"/>
    <property type="project" value="TreeGrafter"/>
</dbReference>
<evidence type="ECO:0000313" key="4">
    <source>
        <dbReference type="Proteomes" id="UP000009168"/>
    </source>
</evidence>
<dbReference type="GO" id="GO:0034475">
    <property type="term" value="P:U4 snRNA 3'-end processing"/>
    <property type="evidence" value="ECO:0007669"/>
    <property type="project" value="TreeGrafter"/>
</dbReference>
<dbReference type="InterPro" id="IPR020568">
    <property type="entry name" value="Ribosomal_Su5_D2-typ_SF"/>
</dbReference>
<proteinExistence type="inferred from homology"/>
<evidence type="ECO:0000259" key="2">
    <source>
        <dbReference type="Pfam" id="PF01138"/>
    </source>
</evidence>
<comment type="similarity">
    <text evidence="1">Belongs to the RNase PH family.</text>
</comment>
<evidence type="ECO:0000256" key="1">
    <source>
        <dbReference type="ARBA" id="ARBA00006678"/>
    </source>
</evidence>
<keyword evidence="4" id="KW-1185">Reference proteome</keyword>
<dbReference type="GeneID" id="7830186"/>
<dbReference type="PANTHER" id="PTHR11953">
    <property type="entry name" value="EXOSOME COMPLEX COMPONENT"/>
    <property type="match status" value="1"/>
</dbReference>
<dbReference type="InterPro" id="IPR027408">
    <property type="entry name" value="PNPase/RNase_PH_dom_sf"/>
</dbReference>
<dbReference type="PANTHER" id="PTHR11953:SF0">
    <property type="entry name" value="EXOSOME COMPLEX COMPONENT RRP41"/>
    <property type="match status" value="1"/>
</dbReference>
<dbReference type="Gene3D" id="3.30.230.70">
    <property type="entry name" value="GHMP Kinase, N-terminal domain"/>
    <property type="match status" value="1"/>
</dbReference>
<dbReference type="Proteomes" id="UP000009168">
    <property type="component" value="Unassembled WGS sequence"/>
</dbReference>
<dbReference type="GO" id="GO:0005730">
    <property type="term" value="C:nucleolus"/>
    <property type="evidence" value="ECO:0007669"/>
    <property type="project" value="TreeGrafter"/>
</dbReference>
<dbReference type="GO" id="GO:0003723">
    <property type="term" value="F:RNA binding"/>
    <property type="evidence" value="ECO:0007669"/>
    <property type="project" value="TreeGrafter"/>
</dbReference>
<dbReference type="GO" id="GO:0000177">
    <property type="term" value="C:cytoplasmic exosome (RNase complex)"/>
    <property type="evidence" value="ECO:0007669"/>
    <property type="project" value="TreeGrafter"/>
</dbReference>
<dbReference type="HOGENOM" id="CLU_1177446_0_0_1"/>
<dbReference type="SUPFAM" id="SSF54211">
    <property type="entry name" value="Ribosomal protein S5 domain 2-like"/>
    <property type="match status" value="1"/>
</dbReference>
<dbReference type="InParanoid" id="Q22A06"/>
<dbReference type="InterPro" id="IPR050080">
    <property type="entry name" value="RNase_PH"/>
</dbReference>
<dbReference type="EMBL" id="GG662323">
    <property type="protein sequence ID" value="EAR82136.2"/>
    <property type="molecule type" value="Genomic_DNA"/>
</dbReference>
<dbReference type="GO" id="GO:0016075">
    <property type="term" value="P:rRNA catabolic process"/>
    <property type="evidence" value="ECO:0007669"/>
    <property type="project" value="TreeGrafter"/>
</dbReference>
<dbReference type="RefSeq" id="XP_001029799.2">
    <property type="nucleotide sequence ID" value="XM_001029799.2"/>
</dbReference>
<gene>
    <name evidence="3" type="ORF">TTHERM_01298600</name>
</gene>
<evidence type="ECO:0000313" key="3">
    <source>
        <dbReference type="EMBL" id="EAR82136.2"/>
    </source>
</evidence>
<dbReference type="InterPro" id="IPR001247">
    <property type="entry name" value="ExoRNase_PH_dom1"/>
</dbReference>
<dbReference type="AlphaFoldDB" id="Q22A06"/>
<protein>
    <submittedName>
        <fullName evidence="3">3' exoribonuclease family 1 protein</fullName>
    </submittedName>
</protein>